<evidence type="ECO:0000313" key="9">
    <source>
        <dbReference type="Proteomes" id="UP000008062"/>
    </source>
</evidence>
<feature type="transmembrane region" description="Helical" evidence="7">
    <location>
        <begin position="144"/>
        <end position="172"/>
    </location>
</feature>
<feature type="transmembrane region" description="Helical" evidence="7">
    <location>
        <begin position="464"/>
        <end position="485"/>
    </location>
</feature>
<dbReference type="eggNOG" id="KOG1289">
    <property type="taxonomic scope" value="Eukaryota"/>
</dbReference>
<accession>F9WYC5</accession>
<evidence type="ECO:0000256" key="6">
    <source>
        <dbReference type="SAM" id="MobiDB-lite"/>
    </source>
</evidence>
<dbReference type="OMA" id="PLWCFIG"/>
<dbReference type="Pfam" id="PF13520">
    <property type="entry name" value="AA_permease_2"/>
    <property type="match status" value="1"/>
</dbReference>
<reference evidence="8 9" key="1">
    <citation type="journal article" date="2011" name="PLoS Genet.">
        <title>Finished genome of the fungal wheat pathogen Mycosphaerella graminicola reveals dispensome structure, chromosome plasticity, and stealth pathogenesis.</title>
        <authorList>
            <person name="Goodwin S.B."/>
            <person name="Ben M'barek S."/>
            <person name="Dhillon B."/>
            <person name="Wittenberg A.H.J."/>
            <person name="Crane C.F."/>
            <person name="Hane J.K."/>
            <person name="Foster A.J."/>
            <person name="Van der Lee T.A.J."/>
            <person name="Grimwood J."/>
            <person name="Aerts A."/>
            <person name="Antoniw J."/>
            <person name="Bailey A."/>
            <person name="Bluhm B."/>
            <person name="Bowler J."/>
            <person name="Bristow J."/>
            <person name="van der Burgt A."/>
            <person name="Canto-Canche B."/>
            <person name="Churchill A.C.L."/>
            <person name="Conde-Ferraez L."/>
            <person name="Cools H.J."/>
            <person name="Coutinho P.M."/>
            <person name="Csukai M."/>
            <person name="Dehal P."/>
            <person name="De Wit P."/>
            <person name="Donzelli B."/>
            <person name="van de Geest H.C."/>
            <person name="van Ham R.C.H.J."/>
            <person name="Hammond-Kosack K.E."/>
            <person name="Henrissat B."/>
            <person name="Kilian A."/>
            <person name="Kobayashi A.K."/>
            <person name="Koopmann E."/>
            <person name="Kourmpetis Y."/>
            <person name="Kuzniar A."/>
            <person name="Lindquist E."/>
            <person name="Lombard V."/>
            <person name="Maliepaard C."/>
            <person name="Martins N."/>
            <person name="Mehrabi R."/>
            <person name="Nap J.P.H."/>
            <person name="Ponomarenko A."/>
            <person name="Rudd J.J."/>
            <person name="Salamov A."/>
            <person name="Schmutz J."/>
            <person name="Schouten H.J."/>
            <person name="Shapiro H."/>
            <person name="Stergiopoulos I."/>
            <person name="Torriani S.F.F."/>
            <person name="Tu H."/>
            <person name="de Vries R.P."/>
            <person name="Waalwijk C."/>
            <person name="Ware S.B."/>
            <person name="Wiebenga A."/>
            <person name="Zwiers L.-H."/>
            <person name="Oliver R.P."/>
            <person name="Grigoriev I.V."/>
            <person name="Kema G.H.J."/>
        </authorList>
    </citation>
    <scope>NUCLEOTIDE SEQUENCE [LARGE SCALE GENOMIC DNA]</scope>
    <source>
        <strain evidence="9">CBS 115943 / IPO323</strain>
    </source>
</reference>
<evidence type="ECO:0000256" key="2">
    <source>
        <dbReference type="ARBA" id="ARBA00022448"/>
    </source>
</evidence>
<dbReference type="PANTHER" id="PTHR45649:SF2">
    <property type="entry name" value="ACID PERMEASE, PUTATIVE-RELATED"/>
    <property type="match status" value="1"/>
</dbReference>
<evidence type="ECO:0000256" key="1">
    <source>
        <dbReference type="ARBA" id="ARBA00004141"/>
    </source>
</evidence>
<keyword evidence="4 7" id="KW-1133">Transmembrane helix</keyword>
<feature type="transmembrane region" description="Helical" evidence="7">
    <location>
        <begin position="253"/>
        <end position="273"/>
    </location>
</feature>
<dbReference type="Proteomes" id="UP000008062">
    <property type="component" value="Chromosome 1"/>
</dbReference>
<dbReference type="PIRSF" id="PIRSF006060">
    <property type="entry name" value="AA_transporter"/>
    <property type="match status" value="1"/>
</dbReference>
<feature type="transmembrane region" description="Helical" evidence="7">
    <location>
        <begin position="294"/>
        <end position="323"/>
    </location>
</feature>
<gene>
    <name evidence="8" type="ORF">MYCGRDRAFT_34736</name>
</gene>
<feature type="transmembrane region" description="Helical" evidence="7">
    <location>
        <begin position="500"/>
        <end position="520"/>
    </location>
</feature>
<feature type="transmembrane region" description="Helical" evidence="7">
    <location>
        <begin position="343"/>
        <end position="368"/>
    </location>
</feature>
<protein>
    <recommendedName>
        <fullName evidence="10">Amino acid transporter</fullName>
    </recommendedName>
</protein>
<keyword evidence="5 7" id="KW-0472">Membrane</keyword>
<comment type="subcellular location">
    <subcellularLocation>
        <location evidence="1">Membrane</location>
        <topology evidence="1">Multi-pass membrane protein</topology>
    </subcellularLocation>
</comment>
<feature type="transmembrane region" description="Helical" evidence="7">
    <location>
        <begin position="184"/>
        <end position="204"/>
    </location>
</feature>
<dbReference type="HOGENOM" id="CLU_004495_6_1_1"/>
<evidence type="ECO:0000256" key="7">
    <source>
        <dbReference type="SAM" id="Phobius"/>
    </source>
</evidence>
<feature type="transmembrane region" description="Helical" evidence="7">
    <location>
        <begin position="82"/>
        <end position="107"/>
    </location>
</feature>
<dbReference type="GO" id="GO:0022857">
    <property type="term" value="F:transmembrane transporter activity"/>
    <property type="evidence" value="ECO:0007669"/>
    <property type="project" value="InterPro"/>
</dbReference>
<evidence type="ECO:0000256" key="3">
    <source>
        <dbReference type="ARBA" id="ARBA00022692"/>
    </source>
</evidence>
<feature type="transmembrane region" description="Helical" evidence="7">
    <location>
        <begin position="211"/>
        <end position="233"/>
    </location>
</feature>
<dbReference type="KEGG" id="ztr:MYCGRDRAFT_34736"/>
<dbReference type="InterPro" id="IPR002293">
    <property type="entry name" value="AA/rel_permease1"/>
</dbReference>
<evidence type="ECO:0000313" key="8">
    <source>
        <dbReference type="EMBL" id="EGP91520.1"/>
    </source>
</evidence>
<dbReference type="Gene3D" id="1.20.1740.10">
    <property type="entry name" value="Amino acid/polyamine transporter I"/>
    <property type="match status" value="1"/>
</dbReference>
<feature type="transmembrane region" description="Helical" evidence="7">
    <location>
        <begin position="396"/>
        <end position="414"/>
    </location>
</feature>
<name>F9WYC5_ZYMTI</name>
<evidence type="ECO:0008006" key="10">
    <source>
        <dbReference type="Google" id="ProtNLM"/>
    </source>
</evidence>
<evidence type="ECO:0000256" key="4">
    <source>
        <dbReference type="ARBA" id="ARBA00022989"/>
    </source>
</evidence>
<evidence type="ECO:0000256" key="5">
    <source>
        <dbReference type="ARBA" id="ARBA00023136"/>
    </source>
</evidence>
<dbReference type="PANTHER" id="PTHR45649">
    <property type="entry name" value="AMINO-ACID PERMEASE BAT1"/>
    <property type="match status" value="1"/>
</dbReference>
<proteinExistence type="predicted"/>
<dbReference type="GeneID" id="13399000"/>
<feature type="transmembrane region" description="Helical" evidence="7">
    <location>
        <begin position="53"/>
        <end position="70"/>
    </location>
</feature>
<dbReference type="RefSeq" id="XP_003856544.1">
    <property type="nucleotide sequence ID" value="XM_003856496.1"/>
</dbReference>
<organism evidence="8 9">
    <name type="scientific">Zymoseptoria tritici (strain CBS 115943 / IPO323)</name>
    <name type="common">Speckled leaf blotch fungus</name>
    <name type="synonym">Septoria tritici</name>
    <dbReference type="NCBI Taxonomy" id="336722"/>
    <lineage>
        <taxon>Eukaryota</taxon>
        <taxon>Fungi</taxon>
        <taxon>Dikarya</taxon>
        <taxon>Ascomycota</taxon>
        <taxon>Pezizomycotina</taxon>
        <taxon>Dothideomycetes</taxon>
        <taxon>Dothideomycetidae</taxon>
        <taxon>Mycosphaerellales</taxon>
        <taxon>Mycosphaerellaceae</taxon>
        <taxon>Zymoseptoria</taxon>
    </lineage>
</organism>
<keyword evidence="9" id="KW-1185">Reference proteome</keyword>
<feature type="transmembrane region" description="Helical" evidence="7">
    <location>
        <begin position="420"/>
        <end position="444"/>
    </location>
</feature>
<keyword evidence="3 7" id="KW-0812">Transmembrane</keyword>
<dbReference type="GO" id="GO:0016020">
    <property type="term" value="C:membrane"/>
    <property type="evidence" value="ECO:0007669"/>
    <property type="project" value="UniProtKB-SubCell"/>
</dbReference>
<dbReference type="InParanoid" id="F9WYC5"/>
<dbReference type="AlphaFoldDB" id="F9WYC5"/>
<sequence length="536" mass="58338">MGEFEPTQVHAIDRSSFEDREHSHESLSHEKGGNTRDEVDMSRMGKKQELRRTFKFVSIVGFVTILQATWENVLLANWFGLYNGGTAGVIWCTIAVWLLMLCMIASLQVSPSAEMASMAPTSGGQYHWVSEFAPHNVQKPLSYIVGWCCCLGWIAGVPSCCVQLAGMVQGLILLVNPNANVGELWQATLLLYCFVLMAVGFNIFCAQHLPLAEGVLLCVHVFGFFVFLLTFWIMADHAPASKVFTEFNDGGGWGSQGLSCLVGLSTPVWCFIGPDAGAHMSEELKDSSLQLPKAMMWATVLNGVLGITMLITFCFCITDLPTLLESDSSFPIVQVLQNATGSVAASCVLGALLVVLIFFSTVTTVASASRQIWAFSRDQGFPFSSWIRVVAPKYEIPVNALLVCLGVSLIISAINFGSDVAFNAVVGVSNAALSFSYIVSIGCIRLKRFRGEPLLPARWSLGRYGALINDISLAFLAVVFVFSFFPTDPLSGAKSWAQDFNWAIVILGATCLLASAYYALQGRRLYVAPVSLVKNE</sequence>
<dbReference type="EMBL" id="CM001196">
    <property type="protein sequence ID" value="EGP91520.1"/>
    <property type="molecule type" value="Genomic_DNA"/>
</dbReference>
<dbReference type="OrthoDB" id="3257095at2759"/>
<feature type="region of interest" description="Disordered" evidence="6">
    <location>
        <begin position="15"/>
        <end position="42"/>
    </location>
</feature>
<keyword evidence="2" id="KW-0813">Transport</keyword>